<evidence type="ECO:0000259" key="5">
    <source>
        <dbReference type="Pfam" id="PF08540"/>
    </source>
</evidence>
<dbReference type="Gene3D" id="3.40.47.10">
    <property type="match status" value="1"/>
</dbReference>
<dbReference type="SUPFAM" id="SSF53901">
    <property type="entry name" value="Thiolase-like"/>
    <property type="match status" value="2"/>
</dbReference>
<dbReference type="PANTHER" id="PTHR43323:SF2">
    <property type="entry name" value="HYDROXYMETHYLGLUTARYL-COA SYNTHASE"/>
    <property type="match status" value="1"/>
</dbReference>
<feature type="compositionally biased region" description="Low complexity" evidence="3">
    <location>
        <begin position="356"/>
        <end position="368"/>
    </location>
</feature>
<evidence type="ECO:0000259" key="4">
    <source>
        <dbReference type="Pfam" id="PF01154"/>
    </source>
</evidence>
<feature type="domain" description="Hydroxymethylglutaryl-coenzyme A synthase N-terminal" evidence="4">
    <location>
        <begin position="22"/>
        <end position="123"/>
    </location>
</feature>
<feature type="region of interest" description="Disordered" evidence="3">
    <location>
        <begin position="333"/>
        <end position="368"/>
    </location>
</feature>
<sequence length="619" mass="64458">MLSAESSSPPSASWRHGPDLPRPEAVGILAVSVYVPRQKVSMSDLEAVDCCPGKYRVGLGQDEMAFVSDREDAASMALTAAHTLMERYSVRPEEIGHVQVATESGVDRSKSIKSHLLSLFNTQAQAGPGPGPGPGSKQQPGGGEAGGADGLADARAAAVGPPSEGADVVHACFGGTAALMAAVAWVESRRWDGRLALVVASDVALYAPGSPARATGGCGAAALLVGPDAPLVLDPLWYGTHGEHAYDFWKPLGRLPYPAVDGPLTLDQFLGAEGRCALRLAARLEAAGELRRGEALLPRCAAFLSHAPFNKLLRKGLARVALMDELRRRAAEAERDAAGAGSADRREGRGGGGLAPAGPSEAAPAAAERWVAEWVGEQRDGGAPAEASCRAAEEGQQVAEAPGPLRGLDLDPAKEGVPYESYPMWRLGDKGLEGALAEATQGLWGSKAEDGAWLQKQVGNSYTASLWQGLASLVWRRGPALGGRRLLLYSYGSGTLASLFSLVGRAGSGTSGRGSAPSTATEESTNGFAGHVEQDPGPADPRFTLEAMRTALALGDLMASRTARSVEQYDAVAKQVEAAYGAPAPYEPVGDLADVAPGAYCLTRVDEIGRRRYERKALT</sequence>
<evidence type="ECO:0000313" key="6">
    <source>
        <dbReference type="EMBL" id="KAG2501631.1"/>
    </source>
</evidence>
<dbReference type="PANTHER" id="PTHR43323">
    <property type="entry name" value="3-HYDROXY-3-METHYLGLUTARYL COENZYME A SYNTHASE"/>
    <property type="match status" value="1"/>
</dbReference>
<dbReference type="AlphaFoldDB" id="A0A835YFK0"/>
<feature type="region of interest" description="Disordered" evidence="3">
    <location>
        <begin position="123"/>
        <end position="149"/>
    </location>
</feature>
<dbReference type="GO" id="GO:0004421">
    <property type="term" value="F:hydroxymethylglutaryl-CoA synthase activity"/>
    <property type="evidence" value="ECO:0007669"/>
    <property type="project" value="InterPro"/>
</dbReference>
<comment type="caution">
    <text evidence="6">The sequence shown here is derived from an EMBL/GenBank/DDBJ whole genome shotgun (WGS) entry which is preliminary data.</text>
</comment>
<feature type="compositionally biased region" description="Basic and acidic residues" evidence="3">
    <location>
        <begin position="333"/>
        <end position="349"/>
    </location>
</feature>
<evidence type="ECO:0000256" key="1">
    <source>
        <dbReference type="ARBA" id="ARBA00007061"/>
    </source>
</evidence>
<dbReference type="GO" id="GO:0010142">
    <property type="term" value="P:farnesyl diphosphate biosynthetic process, mevalonate pathway"/>
    <property type="evidence" value="ECO:0007669"/>
    <property type="project" value="InterPro"/>
</dbReference>
<dbReference type="GO" id="GO:0006084">
    <property type="term" value="P:acetyl-CoA metabolic process"/>
    <property type="evidence" value="ECO:0007669"/>
    <property type="project" value="InterPro"/>
</dbReference>
<feature type="domain" description="Hydroxymethylglutaryl-coenzyme A synthase C-terminal" evidence="5">
    <location>
        <begin position="427"/>
        <end position="503"/>
    </location>
</feature>
<dbReference type="OrthoDB" id="1269963at2759"/>
<evidence type="ECO:0000256" key="2">
    <source>
        <dbReference type="ARBA" id="ARBA00022679"/>
    </source>
</evidence>
<accession>A0A835YFK0</accession>
<organism evidence="6 7">
    <name type="scientific">Edaphochlamys debaryana</name>
    <dbReference type="NCBI Taxonomy" id="47281"/>
    <lineage>
        <taxon>Eukaryota</taxon>
        <taxon>Viridiplantae</taxon>
        <taxon>Chlorophyta</taxon>
        <taxon>core chlorophytes</taxon>
        <taxon>Chlorophyceae</taxon>
        <taxon>CS clade</taxon>
        <taxon>Chlamydomonadales</taxon>
        <taxon>Chlamydomonadales incertae sedis</taxon>
        <taxon>Edaphochlamys</taxon>
    </lineage>
</organism>
<keyword evidence="2" id="KW-0808">Transferase</keyword>
<evidence type="ECO:0000313" key="7">
    <source>
        <dbReference type="Proteomes" id="UP000612055"/>
    </source>
</evidence>
<dbReference type="InterPro" id="IPR016039">
    <property type="entry name" value="Thiolase-like"/>
</dbReference>
<proteinExistence type="inferred from homology"/>
<feature type="domain" description="Hydroxymethylglutaryl-coenzyme A synthase N-terminal" evidence="4">
    <location>
        <begin position="164"/>
        <end position="230"/>
    </location>
</feature>
<protein>
    <recommendedName>
        <fullName evidence="8">Hydroxymethylglutaryl-CoA synthase</fullName>
    </recommendedName>
</protein>
<feature type="domain" description="Hydroxymethylglutaryl-coenzyme A synthase C-terminal" evidence="5">
    <location>
        <begin position="232"/>
        <end position="332"/>
    </location>
</feature>
<dbReference type="Pfam" id="PF08540">
    <property type="entry name" value="HMG_CoA_synt_C"/>
    <property type="match status" value="2"/>
</dbReference>
<gene>
    <name evidence="6" type="ORF">HYH03_000136</name>
</gene>
<name>A0A835YFK0_9CHLO</name>
<feature type="region of interest" description="Disordered" evidence="3">
    <location>
        <begin position="381"/>
        <end position="412"/>
    </location>
</feature>
<feature type="region of interest" description="Disordered" evidence="3">
    <location>
        <begin position="509"/>
        <end position="542"/>
    </location>
</feature>
<evidence type="ECO:0008006" key="8">
    <source>
        <dbReference type="Google" id="ProtNLM"/>
    </source>
</evidence>
<reference evidence="6" key="1">
    <citation type="journal article" date="2020" name="bioRxiv">
        <title>Comparative genomics of Chlamydomonas.</title>
        <authorList>
            <person name="Craig R.J."/>
            <person name="Hasan A.R."/>
            <person name="Ness R.W."/>
            <person name="Keightley P.D."/>
        </authorList>
    </citation>
    <scope>NUCLEOTIDE SEQUENCE</scope>
    <source>
        <strain evidence="6">CCAP 11/70</strain>
    </source>
</reference>
<dbReference type="Proteomes" id="UP000612055">
    <property type="component" value="Unassembled WGS sequence"/>
</dbReference>
<dbReference type="Pfam" id="PF01154">
    <property type="entry name" value="HMG_CoA_synt_N"/>
    <property type="match status" value="2"/>
</dbReference>
<evidence type="ECO:0000256" key="3">
    <source>
        <dbReference type="SAM" id="MobiDB-lite"/>
    </source>
</evidence>
<keyword evidence="7" id="KW-1185">Reference proteome</keyword>
<dbReference type="InterPro" id="IPR013528">
    <property type="entry name" value="HMG_CoA_synth_N"/>
</dbReference>
<dbReference type="CDD" id="cd00827">
    <property type="entry name" value="init_cond_enzymes"/>
    <property type="match status" value="1"/>
</dbReference>
<dbReference type="EMBL" id="JAEHOE010000001">
    <property type="protein sequence ID" value="KAG2501631.1"/>
    <property type="molecule type" value="Genomic_DNA"/>
</dbReference>
<feature type="compositionally biased region" description="Gly residues" evidence="3">
    <location>
        <begin position="140"/>
        <end position="149"/>
    </location>
</feature>
<dbReference type="InterPro" id="IPR013746">
    <property type="entry name" value="HMG_CoA_synt_C_dom"/>
</dbReference>
<comment type="similarity">
    <text evidence="1">Belongs to the thiolase-like superfamily. HMG-CoA synthase family.</text>
</comment>